<evidence type="ECO:0000256" key="1">
    <source>
        <dbReference type="SAM" id="MobiDB-lite"/>
    </source>
</evidence>
<name>A0AAD2HT53_9AGAR</name>
<feature type="compositionally biased region" description="Basic and acidic residues" evidence="1">
    <location>
        <begin position="142"/>
        <end position="154"/>
    </location>
</feature>
<gene>
    <name evidence="2" type="ORF">MYCIT1_LOCUS33265</name>
</gene>
<sequence length="252" mass="26568">KLRALNAILERCLCRDGQEIKREEAWVEPVDMPLPPSITERLVVSPHIGSVGLSGARGAGISGRSVHNSDSHAGPGSSSSSPSNLMLECVPSGERAAFVEDGDLDGGPRRGSKLPVDQATQGSGHGSQRVRAVAQSEGPDLVSRDQHAAQRSREGSLAPSPWFSTGHRRGPDGFNHWNIPPLTEHSQRAVPVGRSADGHPDDSSDFSDSDSDHSSSDSDLPSSELDYSHRSDALSSGPSTAPPPARGPIRCL</sequence>
<evidence type="ECO:0000313" key="3">
    <source>
        <dbReference type="Proteomes" id="UP001295794"/>
    </source>
</evidence>
<feature type="non-terminal residue" evidence="2">
    <location>
        <position position="1"/>
    </location>
</feature>
<reference evidence="2" key="1">
    <citation type="submission" date="2023-11" db="EMBL/GenBank/DDBJ databases">
        <authorList>
            <person name="De Vega J J."/>
            <person name="De Vega J J."/>
        </authorList>
    </citation>
    <scope>NUCLEOTIDE SEQUENCE</scope>
</reference>
<keyword evidence="3" id="KW-1185">Reference proteome</keyword>
<dbReference type="AlphaFoldDB" id="A0AAD2HT53"/>
<feature type="compositionally biased region" description="Low complexity" evidence="1">
    <location>
        <begin position="74"/>
        <end position="83"/>
    </location>
</feature>
<dbReference type="Proteomes" id="UP001295794">
    <property type="component" value="Unassembled WGS sequence"/>
</dbReference>
<dbReference type="EMBL" id="CAVNYO010000444">
    <property type="protein sequence ID" value="CAK5281909.1"/>
    <property type="molecule type" value="Genomic_DNA"/>
</dbReference>
<protein>
    <submittedName>
        <fullName evidence="2">Uncharacterized protein</fullName>
    </submittedName>
</protein>
<accession>A0AAD2HT53</accession>
<organism evidence="2 3">
    <name type="scientific">Mycena citricolor</name>
    <dbReference type="NCBI Taxonomy" id="2018698"/>
    <lineage>
        <taxon>Eukaryota</taxon>
        <taxon>Fungi</taxon>
        <taxon>Dikarya</taxon>
        <taxon>Basidiomycota</taxon>
        <taxon>Agaricomycotina</taxon>
        <taxon>Agaricomycetes</taxon>
        <taxon>Agaricomycetidae</taxon>
        <taxon>Agaricales</taxon>
        <taxon>Marasmiineae</taxon>
        <taxon>Mycenaceae</taxon>
        <taxon>Mycena</taxon>
    </lineage>
</organism>
<proteinExistence type="predicted"/>
<comment type="caution">
    <text evidence="2">The sequence shown here is derived from an EMBL/GenBank/DDBJ whole genome shotgun (WGS) entry which is preliminary data.</text>
</comment>
<feature type="region of interest" description="Disordered" evidence="1">
    <location>
        <begin position="55"/>
        <end position="252"/>
    </location>
</feature>
<evidence type="ECO:0000313" key="2">
    <source>
        <dbReference type="EMBL" id="CAK5281909.1"/>
    </source>
</evidence>
<feature type="non-terminal residue" evidence="2">
    <location>
        <position position="252"/>
    </location>
</feature>